<dbReference type="AlphaFoldDB" id="A0A934W104"/>
<sequence>MKPLILPLMLLAVPALPSFADDWAVDGYDAVGFLESGRAMPGRSDIATTWKGQVWHFTSEENRARFESDPRSFAPEFDGLCPVMLAAGRAEPGDPEYFTVFEDRVYLMRSDAALQEFTGDPQGILARAEQNFARLK</sequence>
<evidence type="ECO:0000313" key="2">
    <source>
        <dbReference type="EMBL" id="MBK4216314.1"/>
    </source>
</evidence>
<name>A0A934W104_9RHOB</name>
<reference evidence="2" key="1">
    <citation type="submission" date="2021-01" db="EMBL/GenBank/DDBJ databases">
        <title>Paracoccus amoyensis sp. nov., isolated from the surface seawater along the coast of Xiamen Island, China.</title>
        <authorList>
            <person name="Lyu L."/>
        </authorList>
    </citation>
    <scope>NUCLEOTIDE SEQUENCE</scope>
    <source>
        <strain evidence="2">MJ17</strain>
    </source>
</reference>
<comment type="caution">
    <text evidence="2">The sequence shown here is derived from an EMBL/GenBank/DDBJ whole genome shotgun (WGS) entry which is preliminary data.</text>
</comment>
<proteinExistence type="predicted"/>
<keyword evidence="3" id="KW-1185">Reference proteome</keyword>
<feature type="signal peptide" evidence="1">
    <location>
        <begin position="1"/>
        <end position="20"/>
    </location>
</feature>
<evidence type="ECO:0000313" key="3">
    <source>
        <dbReference type="Proteomes" id="UP000640485"/>
    </source>
</evidence>
<protein>
    <recommendedName>
        <fullName evidence="4">YHS domain-containing protein</fullName>
    </recommendedName>
</protein>
<keyword evidence="1" id="KW-0732">Signal</keyword>
<dbReference type="NCBIfam" id="NF041384">
    <property type="entry name" value="YHS_seleno_dom"/>
    <property type="match status" value="1"/>
</dbReference>
<evidence type="ECO:0000256" key="1">
    <source>
        <dbReference type="SAM" id="SignalP"/>
    </source>
</evidence>
<gene>
    <name evidence="2" type="ORF">JJJ17_10290</name>
</gene>
<feature type="chain" id="PRO_5036759940" description="YHS domain-containing protein" evidence="1">
    <location>
        <begin position="21"/>
        <end position="136"/>
    </location>
</feature>
<dbReference type="EMBL" id="JAEPRQ010000003">
    <property type="protein sequence ID" value="MBK4216314.1"/>
    <property type="molecule type" value="Genomic_DNA"/>
</dbReference>
<dbReference type="Proteomes" id="UP000640485">
    <property type="component" value="Unassembled WGS sequence"/>
</dbReference>
<accession>A0A934W104</accession>
<dbReference type="RefSeq" id="WP_200686081.1">
    <property type="nucleotide sequence ID" value="NZ_JAEPRQ010000003.1"/>
</dbReference>
<organism evidence="2 3">
    <name type="scientific">Paracoccus caeni</name>
    <dbReference type="NCBI Taxonomy" id="657651"/>
    <lineage>
        <taxon>Bacteria</taxon>
        <taxon>Pseudomonadati</taxon>
        <taxon>Pseudomonadota</taxon>
        <taxon>Alphaproteobacteria</taxon>
        <taxon>Rhodobacterales</taxon>
        <taxon>Paracoccaceae</taxon>
        <taxon>Paracoccus</taxon>
    </lineage>
</organism>
<evidence type="ECO:0008006" key="4">
    <source>
        <dbReference type="Google" id="ProtNLM"/>
    </source>
</evidence>